<feature type="signal peptide" evidence="2">
    <location>
        <begin position="1"/>
        <end position="25"/>
    </location>
</feature>
<feature type="compositionally biased region" description="Basic and acidic residues" evidence="1">
    <location>
        <begin position="106"/>
        <end position="119"/>
    </location>
</feature>
<dbReference type="AlphaFoldDB" id="A0A8J8AX48"/>
<proteinExistence type="predicted"/>
<sequence length="149" mass="17253">MRIAVLPLLAALAGAATLVPVEAQARVRVYVDLGDVLFSAGRPYHRHSHAPLYVVHTGYGPRYYHYGPVYAPPPRYYAPPPPRYYYHAPPPRVYAPRVRYAPPPRHWRDHDGHWRDDRRGHHGPGRHHDHDRDHGYDRGHGRGRGHHDR</sequence>
<name>A0A8J8AX48_9GAMM</name>
<dbReference type="EMBL" id="JAGQFT020000009">
    <property type="protein sequence ID" value="MBS7458215.1"/>
    <property type="molecule type" value="Genomic_DNA"/>
</dbReference>
<dbReference type="Proteomes" id="UP000675747">
    <property type="component" value="Unassembled WGS sequence"/>
</dbReference>
<feature type="compositionally biased region" description="Basic and acidic residues" evidence="1">
    <location>
        <begin position="126"/>
        <end position="140"/>
    </location>
</feature>
<evidence type="ECO:0000313" key="4">
    <source>
        <dbReference type="EMBL" id="MBS7458215.1"/>
    </source>
</evidence>
<keyword evidence="2" id="KW-0732">Signal</keyword>
<organism evidence="3">
    <name type="scientific">Coralloluteibacterium stylophorae</name>
    <dbReference type="NCBI Taxonomy" id="1776034"/>
    <lineage>
        <taxon>Bacteria</taxon>
        <taxon>Pseudomonadati</taxon>
        <taxon>Pseudomonadota</taxon>
        <taxon>Gammaproteobacteria</taxon>
        <taxon>Lysobacterales</taxon>
        <taxon>Lysobacteraceae</taxon>
        <taxon>Coralloluteibacterium</taxon>
    </lineage>
</organism>
<feature type="chain" id="PRO_5042774355" description="DUF3300 domain-containing protein" evidence="2">
    <location>
        <begin position="26"/>
        <end position="149"/>
    </location>
</feature>
<evidence type="ECO:0000256" key="2">
    <source>
        <dbReference type="SAM" id="SignalP"/>
    </source>
</evidence>
<dbReference type="RefSeq" id="WP_211925263.1">
    <property type="nucleotide sequence ID" value="NZ_JAGQFT020000009.1"/>
</dbReference>
<evidence type="ECO:0000256" key="1">
    <source>
        <dbReference type="SAM" id="MobiDB-lite"/>
    </source>
</evidence>
<comment type="caution">
    <text evidence="3">The sequence shown here is derived from an EMBL/GenBank/DDBJ whole genome shotgun (WGS) entry which is preliminary data.</text>
</comment>
<accession>A0A8J8AX48</accession>
<feature type="region of interest" description="Disordered" evidence="1">
    <location>
        <begin position="97"/>
        <end position="149"/>
    </location>
</feature>
<dbReference type="EMBL" id="JAGQFT010000007">
    <property type="protein sequence ID" value="MBR0561294.1"/>
    <property type="molecule type" value="Genomic_DNA"/>
</dbReference>
<protein>
    <recommendedName>
        <fullName evidence="6">DUF3300 domain-containing protein</fullName>
    </recommendedName>
</protein>
<keyword evidence="5" id="KW-1185">Reference proteome</keyword>
<evidence type="ECO:0008006" key="6">
    <source>
        <dbReference type="Google" id="ProtNLM"/>
    </source>
</evidence>
<evidence type="ECO:0000313" key="3">
    <source>
        <dbReference type="EMBL" id="MBR0561294.1"/>
    </source>
</evidence>
<reference evidence="3" key="2">
    <citation type="submission" date="2021-04" db="EMBL/GenBank/DDBJ databases">
        <authorList>
            <person name="Karlyshev A.V."/>
        </authorList>
    </citation>
    <scope>NUCLEOTIDE SEQUENCE</scope>
    <source>
        <strain evidence="3">LMG 29479</strain>
    </source>
</reference>
<reference evidence="4 5" key="1">
    <citation type="journal article" date="2021" name="Microbiol. Resour. Announc.">
        <title>Draft Genome Sequence of Coralloluteibacterium stylophorae LMG 29479T.</title>
        <authorList>
            <person name="Karlyshev A.V."/>
            <person name="Kudryashova E.B."/>
            <person name="Ariskina E.V."/>
            <person name="Conroy A.P."/>
            <person name="Abidueva E.Y."/>
        </authorList>
    </citation>
    <scope>NUCLEOTIDE SEQUENCE [LARGE SCALE GENOMIC DNA]</scope>
    <source>
        <strain evidence="4 5">LMG 29479</strain>
    </source>
</reference>
<evidence type="ECO:0000313" key="5">
    <source>
        <dbReference type="Proteomes" id="UP000675747"/>
    </source>
</evidence>
<gene>
    <name evidence="4" type="ORF">KB893_013830</name>
    <name evidence="3" type="ORF">KB893_01985</name>
</gene>